<dbReference type="EMBL" id="LR882967">
    <property type="protein sequence ID" value="CAD5984644.1"/>
    <property type="molecule type" value="Genomic_DNA"/>
</dbReference>
<dbReference type="InterPro" id="IPR013430">
    <property type="entry name" value="Toxin_antidote_HigA"/>
</dbReference>
<evidence type="ECO:0000313" key="3">
    <source>
        <dbReference type="Proteomes" id="UP001153719"/>
    </source>
</evidence>
<dbReference type="SUPFAM" id="SSF47413">
    <property type="entry name" value="lambda repressor-like DNA-binding domains"/>
    <property type="match status" value="1"/>
</dbReference>
<evidence type="ECO:0000313" key="2">
    <source>
        <dbReference type="EMBL" id="CAD5984644.1"/>
    </source>
</evidence>
<proteinExistence type="predicted"/>
<dbReference type="PANTHER" id="PTHR36924">
    <property type="entry name" value="ANTITOXIN HIGA-1"/>
    <property type="match status" value="1"/>
</dbReference>
<dbReference type="NCBIfam" id="TIGR02607">
    <property type="entry name" value="antidote_HigA"/>
    <property type="match status" value="1"/>
</dbReference>
<dbReference type="KEGG" id="ppsu:NO713_05300"/>
<dbReference type="InterPro" id="IPR010982">
    <property type="entry name" value="Lambda_DNA-bd_dom_sf"/>
</dbReference>
<sequence length="102" mass="11822">MIEAKLDPVHPGEILLEEFLNPMEITPEQLAEDIHIPGFKIDEIIQGKSAITADIALRLSKYFGLSERFWLNIQVTYDLELAKDQLEDRLESEVLKFRKQPK</sequence>
<dbReference type="PANTHER" id="PTHR36924:SF1">
    <property type="entry name" value="ANTITOXIN HIGA-1"/>
    <property type="match status" value="1"/>
</dbReference>
<dbReference type="RefSeq" id="WP_254175008.1">
    <property type="nucleotide sequence ID" value="NZ_LR882967.1"/>
</dbReference>
<name>A0A9W4CX97_9CYAN</name>
<gene>
    <name evidence="2" type="primary">vapI</name>
    <name evidence="2" type="ORF">NO713_05300</name>
</gene>
<dbReference type="GO" id="GO:0003677">
    <property type="term" value="F:DNA binding"/>
    <property type="evidence" value="ECO:0007669"/>
    <property type="project" value="UniProtKB-KW"/>
</dbReference>
<accession>A0A9W4CX97</accession>
<dbReference type="Proteomes" id="UP001153719">
    <property type="component" value="Chromosome"/>
</dbReference>
<dbReference type="Gene3D" id="1.10.260.40">
    <property type="entry name" value="lambda repressor-like DNA-binding domains"/>
    <property type="match status" value="1"/>
</dbReference>
<dbReference type="CDD" id="cd00093">
    <property type="entry name" value="HTH_XRE"/>
    <property type="match status" value="1"/>
</dbReference>
<keyword evidence="1" id="KW-0238">DNA-binding</keyword>
<protein>
    <submittedName>
        <fullName evidence="2">Virulence-associated protein I</fullName>
    </submittedName>
</protein>
<dbReference type="AlphaFoldDB" id="A0A9W4CX97"/>
<reference evidence="2" key="1">
    <citation type="submission" date="2020-09" db="EMBL/GenBank/DDBJ databases">
        <authorList>
            <person name="Blom J."/>
        </authorList>
    </citation>
    <scope>NUCLEOTIDE SEQUENCE</scope>
    <source>
        <strain evidence="2">No.713</strain>
    </source>
</reference>
<organism evidence="2 3">
    <name type="scientific">Planktothrix pseudagardhii</name>
    <dbReference type="NCBI Taxonomy" id="132604"/>
    <lineage>
        <taxon>Bacteria</taxon>
        <taxon>Bacillati</taxon>
        <taxon>Cyanobacteriota</taxon>
        <taxon>Cyanophyceae</taxon>
        <taxon>Oscillatoriophycideae</taxon>
        <taxon>Oscillatoriales</taxon>
        <taxon>Microcoleaceae</taxon>
        <taxon>Planktothrix</taxon>
    </lineage>
</organism>
<evidence type="ECO:0000256" key="1">
    <source>
        <dbReference type="ARBA" id="ARBA00023125"/>
    </source>
</evidence>
<dbReference type="InterPro" id="IPR001387">
    <property type="entry name" value="Cro/C1-type_HTH"/>
</dbReference>
<keyword evidence="3" id="KW-1185">Reference proteome</keyword>